<comment type="caution">
    <text evidence="1">The sequence shown here is derived from an EMBL/GenBank/DDBJ whole genome shotgun (WGS) entry which is preliminary data.</text>
</comment>
<accession>A0A645JDU5</accession>
<evidence type="ECO:0000313" key="1">
    <source>
        <dbReference type="EMBL" id="MPN61636.1"/>
    </source>
</evidence>
<gene>
    <name evidence="1" type="ORF">SDC9_209374</name>
</gene>
<protein>
    <submittedName>
        <fullName evidence="1">Uncharacterized protein</fullName>
    </submittedName>
</protein>
<reference evidence="1" key="1">
    <citation type="submission" date="2019-08" db="EMBL/GenBank/DDBJ databases">
        <authorList>
            <person name="Kucharzyk K."/>
            <person name="Murdoch R.W."/>
            <person name="Higgins S."/>
            <person name="Loffler F."/>
        </authorList>
    </citation>
    <scope>NUCLEOTIDE SEQUENCE</scope>
</reference>
<dbReference type="EMBL" id="VSSQ01138505">
    <property type="protein sequence ID" value="MPN61636.1"/>
    <property type="molecule type" value="Genomic_DNA"/>
</dbReference>
<organism evidence="1">
    <name type="scientific">bioreactor metagenome</name>
    <dbReference type="NCBI Taxonomy" id="1076179"/>
    <lineage>
        <taxon>unclassified sequences</taxon>
        <taxon>metagenomes</taxon>
        <taxon>ecological metagenomes</taxon>
    </lineage>
</organism>
<dbReference type="AlphaFoldDB" id="A0A645JDU5"/>
<sequence length="64" mass="7600">MSSKRAKNRNEELLQFTNITEININKNIIRMNINENYIFACKSSNLVFKQFFVKNKPGIIQKTY</sequence>
<name>A0A645JDU5_9ZZZZ</name>
<proteinExistence type="predicted"/>